<gene>
    <name evidence="6" type="primary">LOC111315538</name>
</gene>
<dbReference type="GeneID" id="111315538"/>
<dbReference type="Proteomes" id="UP000515121">
    <property type="component" value="Unplaced"/>
</dbReference>
<proteinExistence type="inferred from homology"/>
<dbReference type="OrthoDB" id="684343at2759"/>
<organism evidence="5 6">
    <name type="scientific">Durio zibethinus</name>
    <name type="common">Durian</name>
    <dbReference type="NCBI Taxonomy" id="66656"/>
    <lineage>
        <taxon>Eukaryota</taxon>
        <taxon>Viridiplantae</taxon>
        <taxon>Streptophyta</taxon>
        <taxon>Embryophyta</taxon>
        <taxon>Tracheophyta</taxon>
        <taxon>Spermatophyta</taxon>
        <taxon>Magnoliopsida</taxon>
        <taxon>eudicotyledons</taxon>
        <taxon>Gunneridae</taxon>
        <taxon>Pentapetalae</taxon>
        <taxon>rosids</taxon>
        <taxon>malvids</taxon>
        <taxon>Malvales</taxon>
        <taxon>Malvaceae</taxon>
        <taxon>Helicteroideae</taxon>
        <taxon>Durio</taxon>
    </lineage>
</organism>
<dbReference type="PANTHER" id="PTHR31775:SF28">
    <property type="entry name" value="REMORIN-LIKE"/>
    <property type="match status" value="1"/>
</dbReference>
<dbReference type="PANTHER" id="PTHR31775">
    <property type="entry name" value="OS02G0117200 PROTEIN"/>
    <property type="match status" value="1"/>
</dbReference>
<comment type="similarity">
    <text evidence="1">Belongs to the remorin family.</text>
</comment>
<evidence type="ECO:0000313" key="5">
    <source>
        <dbReference type="Proteomes" id="UP000515121"/>
    </source>
</evidence>
<sequence>MESSEPKELQQPVKEEKDAAQNDVAEEKSVIPGPEKVAAAPATEKSPNSRDSVLARVETEKRLALIKAWEENEKAKIENRAHKKISAIGSWENTKKAGVEALLKRIEEQLERKKAEHGEKMKNKVAEIHKEAQEKRAVIEAKRGEDFLKIEETAAKFRATGYTPKKFLGCFSS</sequence>
<dbReference type="InterPro" id="IPR005516">
    <property type="entry name" value="Remorin_C"/>
</dbReference>
<feature type="coiled-coil region" evidence="2">
    <location>
        <begin position="96"/>
        <end position="127"/>
    </location>
</feature>
<protein>
    <submittedName>
        <fullName evidence="6">Remorin-like</fullName>
    </submittedName>
</protein>
<feature type="compositionally biased region" description="Basic and acidic residues" evidence="3">
    <location>
        <begin position="1"/>
        <end position="29"/>
    </location>
</feature>
<accession>A0A6P6B7R5</accession>
<keyword evidence="2" id="KW-0175">Coiled coil</keyword>
<evidence type="ECO:0000256" key="1">
    <source>
        <dbReference type="ARBA" id="ARBA00005711"/>
    </source>
</evidence>
<reference evidence="6" key="1">
    <citation type="submission" date="2025-08" db="UniProtKB">
        <authorList>
            <consortium name="RefSeq"/>
        </authorList>
    </citation>
    <scope>IDENTIFICATION</scope>
    <source>
        <tissue evidence="6">Fruit stalk</tissue>
    </source>
</reference>
<dbReference type="RefSeq" id="XP_022773095.1">
    <property type="nucleotide sequence ID" value="XM_022917360.1"/>
</dbReference>
<name>A0A6P6B7R5_DURZI</name>
<evidence type="ECO:0000313" key="6">
    <source>
        <dbReference type="RefSeq" id="XP_022773095.1"/>
    </source>
</evidence>
<evidence type="ECO:0000256" key="2">
    <source>
        <dbReference type="SAM" id="Coils"/>
    </source>
</evidence>
<evidence type="ECO:0000256" key="3">
    <source>
        <dbReference type="SAM" id="MobiDB-lite"/>
    </source>
</evidence>
<keyword evidence="5" id="KW-1185">Reference proteome</keyword>
<feature type="domain" description="Remorin C-terminal" evidence="4">
    <location>
        <begin position="61"/>
        <end position="166"/>
    </location>
</feature>
<dbReference type="KEGG" id="dzi:111315538"/>
<evidence type="ECO:0000259" key="4">
    <source>
        <dbReference type="Pfam" id="PF03763"/>
    </source>
</evidence>
<dbReference type="AlphaFoldDB" id="A0A6P6B7R5"/>
<feature type="region of interest" description="Disordered" evidence="3">
    <location>
        <begin position="1"/>
        <end position="53"/>
    </location>
</feature>
<dbReference type="Pfam" id="PF03763">
    <property type="entry name" value="Remorin_C"/>
    <property type="match status" value="1"/>
</dbReference>